<comment type="subcellular location">
    <subcellularLocation>
        <location evidence="1">Cell membrane</location>
        <topology evidence="1">Multi-pass membrane protein</topology>
    </subcellularLocation>
</comment>
<name>A0ABX7WR71_9GAMM</name>
<evidence type="ECO:0000313" key="11">
    <source>
        <dbReference type="Proteomes" id="UP000672039"/>
    </source>
</evidence>
<feature type="transmembrane region" description="Helical" evidence="8">
    <location>
        <begin position="272"/>
        <end position="291"/>
    </location>
</feature>
<dbReference type="EMBL" id="CP072801">
    <property type="protein sequence ID" value="QTR45726.1"/>
    <property type="molecule type" value="Genomic_DNA"/>
</dbReference>
<dbReference type="PANTHER" id="PTHR33908:SF11">
    <property type="entry name" value="MEMBRANE PROTEIN"/>
    <property type="match status" value="1"/>
</dbReference>
<evidence type="ECO:0000256" key="5">
    <source>
        <dbReference type="ARBA" id="ARBA00022692"/>
    </source>
</evidence>
<keyword evidence="5 8" id="KW-0812">Transmembrane</keyword>
<evidence type="ECO:0000256" key="7">
    <source>
        <dbReference type="ARBA" id="ARBA00023136"/>
    </source>
</evidence>
<evidence type="ECO:0000256" key="4">
    <source>
        <dbReference type="ARBA" id="ARBA00022679"/>
    </source>
</evidence>
<keyword evidence="6 8" id="KW-1133">Transmembrane helix</keyword>
<keyword evidence="11" id="KW-1185">Reference proteome</keyword>
<reference evidence="10 11" key="1">
    <citation type="submission" date="2021-04" db="EMBL/GenBank/DDBJ databases">
        <title>Genomics, taxonomy and metabolism of representatives of sulfur bacteria of the genus Thiothrix: Thiothrix fructosivorans QT, Thiothrix unzii A1T and three new species, Thiothrix subterranea sp. nov., Thiothrix litoralis sp. nov. and 'Candidatus Thiothrix anitrata' sp. nov.</title>
        <authorList>
            <person name="Ravin N.V."/>
            <person name="Smolyakov D."/>
            <person name="Rudenko T.S."/>
            <person name="Mardanov A.V."/>
            <person name="Beletsky A.V."/>
            <person name="Markov N.D."/>
            <person name="Fomenkov A.I."/>
            <person name="Roberts R.J."/>
            <person name="Karnachuk O.V."/>
            <person name="Novikov A."/>
            <person name="Grabovich M.Y."/>
        </authorList>
    </citation>
    <scope>NUCLEOTIDE SEQUENCE [LARGE SCALE GENOMIC DNA]</scope>
    <source>
        <strain evidence="10 11">AS</strain>
    </source>
</reference>
<keyword evidence="4" id="KW-0808">Transferase</keyword>
<dbReference type="InterPro" id="IPR038731">
    <property type="entry name" value="RgtA/B/C-like"/>
</dbReference>
<feature type="transmembrane region" description="Helical" evidence="8">
    <location>
        <begin position="194"/>
        <end position="213"/>
    </location>
</feature>
<keyword evidence="2" id="KW-1003">Cell membrane</keyword>
<dbReference type="InterPro" id="IPR050297">
    <property type="entry name" value="LipidA_mod_glycosyltrf_83"/>
</dbReference>
<dbReference type="Pfam" id="PF13231">
    <property type="entry name" value="PMT_2"/>
    <property type="match status" value="1"/>
</dbReference>
<evidence type="ECO:0000259" key="9">
    <source>
        <dbReference type="Pfam" id="PF13231"/>
    </source>
</evidence>
<accession>A0ABX7WR71</accession>
<evidence type="ECO:0000256" key="8">
    <source>
        <dbReference type="SAM" id="Phobius"/>
    </source>
</evidence>
<sequence>MIERRAGLFLLLLLLGITAYRVWVVASSGLNLYVDEAQYWYWAQHLEWGYYSKPPVIAAIIAATTSVCGDSEVCVRAGSLLLYPLSTGLLFLLAKRLFDAKVALLAAVLFITLPAVSLSSTLISTDVALFFCWTLALYAFVTALDSNAWGDWLLLGVALGLGMLSKYTMGIFLVSALLYVVVARRFDVLLNLRAWFAVLVMALMFAPNLWWNWQHDFPTFKHTADIAAASTQGALHWDEFSEFIGGQFGVFGILLFPLLAWVIMKGKVAHKALLLSFALPFLLIITLQALFGRANANWAAPTYVAATLLVAAWLQGHWKLLTLALLLNISLGLLAYHPAPLNYLLKSDLHKRLKGWDAIGEQYLALQQQYPQAILLSDSREVLSELVYYARPQGLRGVSWNPQHQLRHHYDLVTTLDGKVGDDFLLVTKNPLAADVAGYFESSQALEPLHVDVHPTYTLDYHVFLLKHFKGLVSP</sequence>
<dbReference type="Proteomes" id="UP000672039">
    <property type="component" value="Chromosome"/>
</dbReference>
<dbReference type="PANTHER" id="PTHR33908">
    <property type="entry name" value="MANNOSYLTRANSFERASE YKCB-RELATED"/>
    <property type="match status" value="1"/>
</dbReference>
<gene>
    <name evidence="10" type="ORF">J9253_17300</name>
</gene>
<protein>
    <submittedName>
        <fullName evidence="10">Glycosyltransferase family 39 protein</fullName>
    </submittedName>
</protein>
<feature type="transmembrane region" description="Helical" evidence="8">
    <location>
        <begin position="104"/>
        <end position="122"/>
    </location>
</feature>
<evidence type="ECO:0000256" key="6">
    <source>
        <dbReference type="ARBA" id="ARBA00022989"/>
    </source>
</evidence>
<keyword evidence="3" id="KW-0328">Glycosyltransferase</keyword>
<proteinExistence type="predicted"/>
<feature type="transmembrane region" description="Helical" evidence="8">
    <location>
        <begin position="127"/>
        <end position="144"/>
    </location>
</feature>
<evidence type="ECO:0000256" key="1">
    <source>
        <dbReference type="ARBA" id="ARBA00004651"/>
    </source>
</evidence>
<feature type="transmembrane region" description="Helical" evidence="8">
    <location>
        <begin position="243"/>
        <end position="263"/>
    </location>
</feature>
<feature type="transmembrane region" description="Helical" evidence="8">
    <location>
        <begin position="164"/>
        <end position="182"/>
    </location>
</feature>
<evidence type="ECO:0000256" key="2">
    <source>
        <dbReference type="ARBA" id="ARBA00022475"/>
    </source>
</evidence>
<evidence type="ECO:0000256" key="3">
    <source>
        <dbReference type="ARBA" id="ARBA00022676"/>
    </source>
</evidence>
<dbReference type="RefSeq" id="WP_210222119.1">
    <property type="nucleotide sequence ID" value="NZ_CP072801.1"/>
</dbReference>
<organism evidence="10 11">
    <name type="scientific">Thiothrix litoralis</name>
    <dbReference type="NCBI Taxonomy" id="2891210"/>
    <lineage>
        <taxon>Bacteria</taxon>
        <taxon>Pseudomonadati</taxon>
        <taxon>Pseudomonadota</taxon>
        <taxon>Gammaproteobacteria</taxon>
        <taxon>Thiotrichales</taxon>
        <taxon>Thiotrichaceae</taxon>
        <taxon>Thiothrix</taxon>
    </lineage>
</organism>
<feature type="domain" description="Glycosyltransferase RgtA/B/C/D-like" evidence="9">
    <location>
        <begin position="52"/>
        <end position="211"/>
    </location>
</feature>
<evidence type="ECO:0000313" key="10">
    <source>
        <dbReference type="EMBL" id="QTR45726.1"/>
    </source>
</evidence>
<keyword evidence="7 8" id="KW-0472">Membrane</keyword>
<feature type="transmembrane region" description="Helical" evidence="8">
    <location>
        <begin position="321"/>
        <end position="339"/>
    </location>
</feature>